<accession>A0A4Q7V3X3</accession>
<dbReference type="SUPFAM" id="SSF143011">
    <property type="entry name" value="RelE-like"/>
    <property type="match status" value="1"/>
</dbReference>
<sequence length="92" mass="10432">MIISFKHKGLEVLYKTGSAKGVLPTHAPRLKLLLAALDAARTPESLNLPSMRLHMLKGNYKGFYSITVSGNWRLIFRFVDANVELVNYLDYH</sequence>
<keyword evidence="2" id="KW-1185">Reference proteome</keyword>
<dbReference type="InterPro" id="IPR035093">
    <property type="entry name" value="RelE/ParE_toxin_dom_sf"/>
</dbReference>
<dbReference type="OrthoDB" id="9801102at2"/>
<dbReference type="Pfam" id="PF05015">
    <property type="entry name" value="HigB-like_toxin"/>
    <property type="match status" value="1"/>
</dbReference>
<comment type="caution">
    <text evidence="1">The sequence shown here is derived from an EMBL/GenBank/DDBJ whole genome shotgun (WGS) entry which is preliminary data.</text>
</comment>
<dbReference type="EMBL" id="SHKO01000006">
    <property type="protein sequence ID" value="RZT91156.1"/>
    <property type="molecule type" value="Genomic_DNA"/>
</dbReference>
<protein>
    <submittedName>
        <fullName evidence="1">Proteic killer suppression protein</fullName>
    </submittedName>
</protein>
<dbReference type="RefSeq" id="WP_130305265.1">
    <property type="nucleotide sequence ID" value="NZ_SHKO01000006.1"/>
</dbReference>
<organism evidence="1 2">
    <name type="scientific">Advenella incenata</name>
    <dbReference type="NCBI Taxonomy" id="267800"/>
    <lineage>
        <taxon>Bacteria</taxon>
        <taxon>Pseudomonadati</taxon>
        <taxon>Pseudomonadota</taxon>
        <taxon>Betaproteobacteria</taxon>
        <taxon>Burkholderiales</taxon>
        <taxon>Alcaligenaceae</taxon>
    </lineage>
</organism>
<evidence type="ECO:0000313" key="2">
    <source>
        <dbReference type="Proteomes" id="UP000293398"/>
    </source>
</evidence>
<gene>
    <name evidence="1" type="ORF">EV681_4509</name>
</gene>
<name>A0A4Q7V3X3_9BURK</name>
<dbReference type="PANTHER" id="PTHR40266">
    <property type="entry name" value="TOXIN HIGB-1"/>
    <property type="match status" value="1"/>
</dbReference>
<dbReference type="PANTHER" id="PTHR40266:SF2">
    <property type="entry name" value="TOXIN HIGB-1"/>
    <property type="match status" value="1"/>
</dbReference>
<dbReference type="Gene3D" id="3.30.2310.20">
    <property type="entry name" value="RelE-like"/>
    <property type="match status" value="1"/>
</dbReference>
<reference evidence="1 2" key="1">
    <citation type="submission" date="2019-02" db="EMBL/GenBank/DDBJ databases">
        <title>Genomic Encyclopedia of Type Strains, Phase IV (KMG-IV): sequencing the most valuable type-strain genomes for metagenomic binning, comparative biology and taxonomic classification.</title>
        <authorList>
            <person name="Goeker M."/>
        </authorList>
    </citation>
    <scope>NUCLEOTIDE SEQUENCE [LARGE SCALE GENOMIC DNA]</scope>
    <source>
        <strain evidence="1 2">DSM 23814</strain>
    </source>
</reference>
<dbReference type="AlphaFoldDB" id="A0A4Q7V3X3"/>
<dbReference type="Proteomes" id="UP000293398">
    <property type="component" value="Unassembled WGS sequence"/>
</dbReference>
<proteinExistence type="predicted"/>
<dbReference type="InterPro" id="IPR007711">
    <property type="entry name" value="HigB-1"/>
</dbReference>
<evidence type="ECO:0000313" key="1">
    <source>
        <dbReference type="EMBL" id="RZT91156.1"/>
    </source>
</evidence>